<dbReference type="Ensembl" id="ENSMMOT00000008624.1">
    <property type="protein sequence ID" value="ENSMMOP00000008470.1"/>
    <property type="gene ID" value="ENSMMOG00000006555.1"/>
</dbReference>
<reference evidence="2" key="2">
    <citation type="submission" date="2025-09" db="UniProtKB">
        <authorList>
            <consortium name="Ensembl"/>
        </authorList>
    </citation>
    <scope>IDENTIFICATION</scope>
</reference>
<evidence type="ECO:0000313" key="3">
    <source>
        <dbReference type="Proteomes" id="UP000261620"/>
    </source>
</evidence>
<feature type="domain" description="Par3/HAL N-terminal" evidence="1">
    <location>
        <begin position="1"/>
        <end position="46"/>
    </location>
</feature>
<dbReference type="Gene3D" id="3.10.20.90">
    <property type="entry name" value="Phosphatidylinositol 3-kinase Catalytic Subunit, Chain A, domain 1"/>
    <property type="match status" value="1"/>
</dbReference>
<organism evidence="2 3">
    <name type="scientific">Mola mola</name>
    <name type="common">Ocean sunfish</name>
    <name type="synonym">Tetraodon mola</name>
    <dbReference type="NCBI Taxonomy" id="94237"/>
    <lineage>
        <taxon>Eukaryota</taxon>
        <taxon>Metazoa</taxon>
        <taxon>Chordata</taxon>
        <taxon>Craniata</taxon>
        <taxon>Vertebrata</taxon>
        <taxon>Euteleostomi</taxon>
        <taxon>Actinopterygii</taxon>
        <taxon>Neopterygii</taxon>
        <taxon>Teleostei</taxon>
        <taxon>Neoteleostei</taxon>
        <taxon>Acanthomorphata</taxon>
        <taxon>Eupercaria</taxon>
        <taxon>Tetraodontiformes</taxon>
        <taxon>Molidae</taxon>
        <taxon>Mola</taxon>
    </lineage>
</organism>
<dbReference type="STRING" id="94237.ENSMMOP00000008470"/>
<accession>A0A3Q4AUS0</accession>
<evidence type="ECO:0000259" key="1">
    <source>
        <dbReference type="Pfam" id="PF12053"/>
    </source>
</evidence>
<dbReference type="OMA" id="AMCVIRM"/>
<dbReference type="Pfam" id="PF12053">
    <property type="entry name" value="Par3_HAL_N_term"/>
    <property type="match status" value="1"/>
</dbReference>
<dbReference type="Proteomes" id="UP000261620">
    <property type="component" value="Unplaced"/>
</dbReference>
<sequence length="61" mass="6984">MKVTVTFGDTAVVVPCKAEWTVRDLMEQATRRYRRILDSSRLNAMCVIRMPQPLIAFHSAC</sequence>
<keyword evidence="3" id="KW-1185">Reference proteome</keyword>
<name>A0A3Q4AUS0_MOLML</name>
<proteinExistence type="predicted"/>
<protein>
    <recommendedName>
        <fullName evidence="1">Par3/HAL N-terminal domain-containing protein</fullName>
    </recommendedName>
</protein>
<dbReference type="InterPro" id="IPR021922">
    <property type="entry name" value="Par3/HAL_N"/>
</dbReference>
<evidence type="ECO:0000313" key="2">
    <source>
        <dbReference type="Ensembl" id="ENSMMOP00000008470.1"/>
    </source>
</evidence>
<dbReference type="AlphaFoldDB" id="A0A3Q4AUS0"/>
<reference evidence="2" key="1">
    <citation type="submission" date="2025-08" db="UniProtKB">
        <authorList>
            <consortium name="Ensembl"/>
        </authorList>
    </citation>
    <scope>IDENTIFICATION</scope>
</reference>